<name>A0A6N8EUL0_PAEMA</name>
<accession>A0A6N8EUL0</accession>
<organism evidence="1 2">
    <name type="scientific">Paenibacillus macerans</name>
    <name type="common">Bacillus macerans</name>
    <dbReference type="NCBI Taxonomy" id="44252"/>
    <lineage>
        <taxon>Bacteria</taxon>
        <taxon>Bacillati</taxon>
        <taxon>Bacillota</taxon>
        <taxon>Bacilli</taxon>
        <taxon>Bacillales</taxon>
        <taxon>Paenibacillaceae</taxon>
        <taxon>Paenibacillus</taxon>
    </lineage>
</organism>
<dbReference type="AlphaFoldDB" id="A0A6N8EUL0"/>
<dbReference type="NCBIfam" id="TIGR04069">
    <property type="entry name" value="ocin_ACP_rel"/>
    <property type="match status" value="1"/>
</dbReference>
<dbReference type="Proteomes" id="UP000442469">
    <property type="component" value="Unassembled WGS sequence"/>
</dbReference>
<proteinExistence type="predicted"/>
<dbReference type="InterPro" id="IPR036736">
    <property type="entry name" value="ACP-like_sf"/>
</dbReference>
<comment type="caution">
    <text evidence="1">The sequence shown here is derived from an EMBL/GenBank/DDBJ whole genome shotgun (WGS) entry which is preliminary data.</text>
</comment>
<gene>
    <name evidence="1" type="ORF">GNQ08_15035</name>
</gene>
<dbReference type="SUPFAM" id="SSF47336">
    <property type="entry name" value="ACP-like"/>
    <property type="match status" value="1"/>
</dbReference>
<dbReference type="InterPro" id="IPR023972">
    <property type="entry name" value="CHP04069_acyl_carrier-rel"/>
</dbReference>
<reference evidence="1 2" key="1">
    <citation type="submission" date="2019-11" db="EMBL/GenBank/DDBJ databases">
        <title>Draft genome sequences of five Paenibacillus species of dairy origin.</title>
        <authorList>
            <person name="Olajide A.M."/>
            <person name="Chen S."/>
            <person name="Lapointe G."/>
        </authorList>
    </citation>
    <scope>NUCLEOTIDE SEQUENCE [LARGE SCALE GENOMIC DNA]</scope>
    <source>
        <strain evidence="1 2">3CT49</strain>
    </source>
</reference>
<evidence type="ECO:0000313" key="2">
    <source>
        <dbReference type="Proteomes" id="UP000442469"/>
    </source>
</evidence>
<evidence type="ECO:0000313" key="1">
    <source>
        <dbReference type="EMBL" id="MUG23707.1"/>
    </source>
</evidence>
<sequence length="87" mass="10326">MNIEEVYKRLDNIFLQRFNMNVPNEFKEKSLLGQEVGLTPRELVYLFFDIEKLFKITIPEEDIVTGKFYSYKDVSEIIVQQLALVYA</sequence>
<dbReference type="RefSeq" id="WP_155620273.1">
    <property type="nucleotide sequence ID" value="NZ_WNZZ01000010.1"/>
</dbReference>
<protein>
    <submittedName>
        <fullName evidence="1">Peptide maturation system acyl carrier-related protein</fullName>
    </submittedName>
</protein>
<dbReference type="EMBL" id="WNZZ01000010">
    <property type="protein sequence ID" value="MUG23707.1"/>
    <property type="molecule type" value="Genomic_DNA"/>
</dbReference>
<dbReference type="Gene3D" id="1.10.1200.10">
    <property type="entry name" value="ACP-like"/>
    <property type="match status" value="1"/>
</dbReference>